<reference evidence="1" key="1">
    <citation type="submission" date="2022-10" db="EMBL/GenBank/DDBJ databases">
        <authorList>
            <person name="Koch H."/>
        </authorList>
    </citation>
    <scope>NUCLEOTIDE SEQUENCE</scope>
    <source>
        <strain evidence="1">DNF</strain>
    </source>
</reference>
<protein>
    <submittedName>
        <fullName evidence="1">Uncharacterized protein</fullName>
    </submittedName>
</protein>
<sequence length="197" mass="20493">MRALGALLGLWVVVAWGVFGFSDEPSRVPLVNVSGPAAGPAGQSGERNSAAQRGLHVNLAQFEATRSQREGGFAPPKNIFAPPTSPVGGGAAAATPMTADEDPAEVAEPVPPIDPVNHPASRGSSWRYLGYVVMGAANPDKPLAVLALEDDLHIAASGGRLDDHLIVKAIEPDHVTLLEVPARVERTLPLVDVVPTE</sequence>
<evidence type="ECO:0000313" key="1">
    <source>
        <dbReference type="EMBL" id="CAI4032520.1"/>
    </source>
</evidence>
<dbReference type="EMBL" id="OX365700">
    <property type="protein sequence ID" value="CAI4032520.1"/>
    <property type="molecule type" value="Genomic_DNA"/>
</dbReference>
<accession>A0AA86T5J6</accession>
<organism evidence="1 2">
    <name type="scientific">Nitrospira tepida</name>
    <dbReference type="NCBI Taxonomy" id="2973512"/>
    <lineage>
        <taxon>Bacteria</taxon>
        <taxon>Pseudomonadati</taxon>
        <taxon>Nitrospirota</taxon>
        <taxon>Nitrospiria</taxon>
        <taxon>Nitrospirales</taxon>
        <taxon>Nitrospiraceae</taxon>
        <taxon>Nitrospira</taxon>
    </lineage>
</organism>
<dbReference type="KEGG" id="nti:DNFV4_02950"/>
<dbReference type="AlphaFoldDB" id="A0AA86T5J6"/>
<dbReference type="Proteomes" id="UP001179121">
    <property type="component" value="Chromosome"/>
</dbReference>
<keyword evidence="2" id="KW-1185">Reference proteome</keyword>
<name>A0AA86T5J6_9BACT</name>
<evidence type="ECO:0000313" key="2">
    <source>
        <dbReference type="Proteomes" id="UP001179121"/>
    </source>
</evidence>
<proteinExistence type="predicted"/>
<gene>
    <name evidence="1" type="ORF">DNFV4_02950</name>
</gene>